<evidence type="ECO:0000256" key="4">
    <source>
        <dbReference type="ARBA" id="ARBA00023163"/>
    </source>
</evidence>
<evidence type="ECO:0000313" key="7">
    <source>
        <dbReference type="EMBL" id="MFC4873543.1"/>
    </source>
</evidence>
<evidence type="ECO:0000256" key="1">
    <source>
        <dbReference type="ARBA" id="ARBA00010641"/>
    </source>
</evidence>
<accession>A0ABV9T487</accession>
<dbReference type="PANTHER" id="PTHR43133">
    <property type="entry name" value="RNA POLYMERASE ECF-TYPE SIGMA FACTO"/>
    <property type="match status" value="1"/>
</dbReference>
<feature type="domain" description="RNA polymerase sigma factor 70 region 4 type 2" evidence="6">
    <location>
        <begin position="111"/>
        <end position="153"/>
    </location>
</feature>
<dbReference type="InterPro" id="IPR039425">
    <property type="entry name" value="RNA_pol_sigma-70-like"/>
</dbReference>
<feature type="domain" description="RNA polymerase sigma-70 region 2" evidence="5">
    <location>
        <begin position="15"/>
        <end position="80"/>
    </location>
</feature>
<dbReference type="InterPro" id="IPR014284">
    <property type="entry name" value="RNA_pol_sigma-70_dom"/>
</dbReference>
<dbReference type="Gene3D" id="1.10.1740.10">
    <property type="match status" value="1"/>
</dbReference>
<dbReference type="InterPro" id="IPR013325">
    <property type="entry name" value="RNA_pol_sigma_r2"/>
</dbReference>
<dbReference type="InterPro" id="IPR013324">
    <property type="entry name" value="RNA_pol_sigma_r3/r4-like"/>
</dbReference>
<evidence type="ECO:0000313" key="8">
    <source>
        <dbReference type="Proteomes" id="UP001595818"/>
    </source>
</evidence>
<evidence type="ECO:0000256" key="3">
    <source>
        <dbReference type="ARBA" id="ARBA00023082"/>
    </source>
</evidence>
<proteinExistence type="inferred from homology"/>
<dbReference type="EMBL" id="JBHSJJ010000011">
    <property type="protein sequence ID" value="MFC4873543.1"/>
    <property type="molecule type" value="Genomic_DNA"/>
</dbReference>
<dbReference type="Pfam" id="PF04542">
    <property type="entry name" value="Sigma70_r2"/>
    <property type="match status" value="1"/>
</dbReference>
<organism evidence="7 8">
    <name type="scientific">Negadavirga shengliensis</name>
    <dbReference type="NCBI Taxonomy" id="1389218"/>
    <lineage>
        <taxon>Bacteria</taxon>
        <taxon>Pseudomonadati</taxon>
        <taxon>Bacteroidota</taxon>
        <taxon>Cytophagia</taxon>
        <taxon>Cytophagales</taxon>
        <taxon>Cyclobacteriaceae</taxon>
        <taxon>Negadavirga</taxon>
    </lineage>
</organism>
<evidence type="ECO:0000256" key="2">
    <source>
        <dbReference type="ARBA" id="ARBA00023015"/>
    </source>
</evidence>
<dbReference type="RefSeq" id="WP_377066501.1">
    <property type="nucleotide sequence ID" value="NZ_JBHSJJ010000011.1"/>
</dbReference>
<protein>
    <submittedName>
        <fullName evidence="7">Sigma-70 family RNA polymerase sigma factor</fullName>
    </submittedName>
</protein>
<dbReference type="NCBIfam" id="TIGR02937">
    <property type="entry name" value="sigma70-ECF"/>
    <property type="match status" value="1"/>
</dbReference>
<dbReference type="Gene3D" id="1.10.10.10">
    <property type="entry name" value="Winged helix-like DNA-binding domain superfamily/Winged helix DNA-binding domain"/>
    <property type="match status" value="1"/>
</dbReference>
<dbReference type="PANTHER" id="PTHR43133:SF46">
    <property type="entry name" value="RNA POLYMERASE SIGMA-70 FACTOR ECF SUBFAMILY"/>
    <property type="match status" value="1"/>
</dbReference>
<evidence type="ECO:0000259" key="6">
    <source>
        <dbReference type="Pfam" id="PF08281"/>
    </source>
</evidence>
<dbReference type="InterPro" id="IPR036388">
    <property type="entry name" value="WH-like_DNA-bd_sf"/>
</dbReference>
<dbReference type="InterPro" id="IPR007627">
    <property type="entry name" value="RNA_pol_sigma70_r2"/>
</dbReference>
<reference evidence="8" key="1">
    <citation type="journal article" date="2019" name="Int. J. Syst. Evol. Microbiol.">
        <title>The Global Catalogue of Microorganisms (GCM) 10K type strain sequencing project: providing services to taxonomists for standard genome sequencing and annotation.</title>
        <authorList>
            <consortium name="The Broad Institute Genomics Platform"/>
            <consortium name="The Broad Institute Genome Sequencing Center for Infectious Disease"/>
            <person name="Wu L."/>
            <person name="Ma J."/>
        </authorList>
    </citation>
    <scope>NUCLEOTIDE SEQUENCE [LARGE SCALE GENOMIC DNA]</scope>
    <source>
        <strain evidence="8">CGMCC 4.7466</strain>
    </source>
</reference>
<keyword evidence="3" id="KW-0731">Sigma factor</keyword>
<keyword evidence="8" id="KW-1185">Reference proteome</keyword>
<sequence>MLLLRSHRQFKQIFEEYWDIMYVAAYSRIPNQEIVEDILQEIFVDIWQRRKSIVIRSTLKAYLLTAVKYKVLKHIDASRRLVFESIGETNLEAAREQPLALEDIYDQLEIVLSRLPEKQRLIFKMGRLEGFSAEEIAQALGLSTQTVHNHLSKSTKLVRAELKHFAAILPFLFIP</sequence>
<dbReference type="SUPFAM" id="SSF88659">
    <property type="entry name" value="Sigma3 and sigma4 domains of RNA polymerase sigma factors"/>
    <property type="match status" value="1"/>
</dbReference>
<keyword evidence="2" id="KW-0805">Transcription regulation</keyword>
<comment type="similarity">
    <text evidence="1">Belongs to the sigma-70 factor family. ECF subfamily.</text>
</comment>
<keyword evidence="4" id="KW-0804">Transcription</keyword>
<dbReference type="Pfam" id="PF08281">
    <property type="entry name" value="Sigma70_r4_2"/>
    <property type="match status" value="1"/>
</dbReference>
<gene>
    <name evidence="7" type="ORF">ACFPFU_17710</name>
</gene>
<evidence type="ECO:0000259" key="5">
    <source>
        <dbReference type="Pfam" id="PF04542"/>
    </source>
</evidence>
<name>A0ABV9T487_9BACT</name>
<dbReference type="InterPro" id="IPR013249">
    <property type="entry name" value="RNA_pol_sigma70_r4_t2"/>
</dbReference>
<dbReference type="SUPFAM" id="SSF88946">
    <property type="entry name" value="Sigma2 domain of RNA polymerase sigma factors"/>
    <property type="match status" value="1"/>
</dbReference>
<dbReference type="Proteomes" id="UP001595818">
    <property type="component" value="Unassembled WGS sequence"/>
</dbReference>
<comment type="caution">
    <text evidence="7">The sequence shown here is derived from an EMBL/GenBank/DDBJ whole genome shotgun (WGS) entry which is preliminary data.</text>
</comment>